<dbReference type="RefSeq" id="WP_025867146.1">
    <property type="nucleotide sequence ID" value="NZ_BMBN01000005.1"/>
</dbReference>
<reference evidence="2 3" key="1">
    <citation type="submission" date="2018-08" db="EMBL/GenBank/DDBJ databases">
        <title>A genome reference for cultivated species of the human gut microbiota.</title>
        <authorList>
            <person name="Zou Y."/>
            <person name="Xue W."/>
            <person name="Luo G."/>
        </authorList>
    </citation>
    <scope>NUCLEOTIDE SEQUENCE [LARGE SCALE GENOMIC DNA]</scope>
    <source>
        <strain evidence="2 3">AM40-30BH</strain>
    </source>
</reference>
<comment type="caution">
    <text evidence="2">The sequence shown here is derived from an EMBL/GenBank/DDBJ whole genome shotgun (WGS) entry which is preliminary data.</text>
</comment>
<protein>
    <submittedName>
        <fullName evidence="2">DUF2023 family protein</fullName>
    </submittedName>
</protein>
<dbReference type="AlphaFoldDB" id="A0A413VN69"/>
<dbReference type="Gene3D" id="3.30.2190.10">
    <property type="entry name" value="PG1857-like"/>
    <property type="match status" value="1"/>
</dbReference>
<organism evidence="2 3">
    <name type="scientific">Bacteroides nordii</name>
    <dbReference type="NCBI Taxonomy" id="291645"/>
    <lineage>
        <taxon>Bacteria</taxon>
        <taxon>Pseudomonadati</taxon>
        <taxon>Bacteroidota</taxon>
        <taxon>Bacteroidia</taxon>
        <taxon>Bacteroidales</taxon>
        <taxon>Bacteroidaceae</taxon>
        <taxon>Bacteroides</taxon>
    </lineage>
</organism>
<dbReference type="Proteomes" id="UP000284379">
    <property type="component" value="Unassembled WGS sequence"/>
</dbReference>
<evidence type="ECO:0000313" key="3">
    <source>
        <dbReference type="Proteomes" id="UP000284379"/>
    </source>
</evidence>
<dbReference type="GeneID" id="69501912"/>
<name>A0A413VN69_9BACE</name>
<feature type="domain" description="DUF2023" evidence="1">
    <location>
        <begin position="12"/>
        <end position="111"/>
    </location>
</feature>
<proteinExistence type="predicted"/>
<sequence>MATERTIPGEVRIFLNHIYEFKKGVRNMVLYTMNREYEEFAVRRLENQNISYMIQKVGPNKINLFFGKPECMEAIRHIIIRPLNKLTPEEDFILGAMLGYDICQQCKRYCGKKGGIKIAV</sequence>
<evidence type="ECO:0000313" key="2">
    <source>
        <dbReference type="EMBL" id="RHB35011.1"/>
    </source>
</evidence>
<dbReference type="InterPro" id="IPR036780">
    <property type="entry name" value="PG1857-like_sf"/>
</dbReference>
<evidence type="ECO:0000259" key="1">
    <source>
        <dbReference type="Pfam" id="PF09633"/>
    </source>
</evidence>
<accession>A0A413VN69</accession>
<gene>
    <name evidence="2" type="ORF">DW888_11190</name>
</gene>
<dbReference type="Pfam" id="PF09633">
    <property type="entry name" value="DUF2023"/>
    <property type="match status" value="1"/>
</dbReference>
<dbReference type="InterPro" id="IPR018594">
    <property type="entry name" value="DUF2023"/>
</dbReference>
<dbReference type="EMBL" id="QSGO01000007">
    <property type="protein sequence ID" value="RHB35011.1"/>
    <property type="molecule type" value="Genomic_DNA"/>
</dbReference>
<dbReference type="SUPFAM" id="SSF160448">
    <property type="entry name" value="PG1857-like"/>
    <property type="match status" value="1"/>
</dbReference>